<dbReference type="EMBL" id="AEVO01000150">
    <property type="protein sequence ID" value="EFY06140.1"/>
    <property type="molecule type" value="Genomic_DNA"/>
</dbReference>
<dbReference type="InterPro" id="IPR025346">
    <property type="entry name" value="DUF4250"/>
</dbReference>
<comment type="caution">
    <text evidence="1">The sequence shown here is derived from an EMBL/GenBank/DDBJ whole genome shotgun (WGS) entry which is preliminary data.</text>
</comment>
<protein>
    <recommendedName>
        <fullName evidence="3">DUF4250 domain-containing protein</fullName>
    </recommendedName>
</protein>
<gene>
    <name evidence="1" type="ORF">HMPREF9444_02112</name>
</gene>
<accession>E8LMW4</accession>
<dbReference type="Pfam" id="PF14056">
    <property type="entry name" value="DUF4250"/>
    <property type="match status" value="1"/>
</dbReference>
<dbReference type="HOGENOM" id="CLU_182788_0_1_6"/>
<dbReference type="AlphaFoldDB" id="E8LMW4"/>
<proteinExistence type="predicted"/>
<dbReference type="OrthoDB" id="6636823at2"/>
<dbReference type="eggNOG" id="ENOG50339TV">
    <property type="taxonomic scope" value="Bacteria"/>
</dbReference>
<sequence>MFSLDNYEKMDPFILLSAVNMQLRDNYPSLEDLCKSFDIDEEKLKTRLNNAGFTYDKAQNQFK</sequence>
<keyword evidence="2" id="KW-1185">Reference proteome</keyword>
<dbReference type="Proteomes" id="UP000018458">
    <property type="component" value="Unassembled WGS sequence"/>
</dbReference>
<evidence type="ECO:0000313" key="1">
    <source>
        <dbReference type="EMBL" id="EFY06140.1"/>
    </source>
</evidence>
<dbReference type="RefSeq" id="WP_009144252.1">
    <property type="nucleotide sequence ID" value="NZ_GL831071.1"/>
</dbReference>
<dbReference type="STRING" id="762983.HMPREF9444_02112"/>
<name>E8LMW4_SUCHY</name>
<evidence type="ECO:0000313" key="2">
    <source>
        <dbReference type="Proteomes" id="UP000018458"/>
    </source>
</evidence>
<organism evidence="1 2">
    <name type="scientific">Succinatimonas hippei (strain DSM 22608 / JCM 16073 / KCTC 15190 / YIT 12066)</name>
    <dbReference type="NCBI Taxonomy" id="762983"/>
    <lineage>
        <taxon>Bacteria</taxon>
        <taxon>Pseudomonadati</taxon>
        <taxon>Pseudomonadota</taxon>
        <taxon>Gammaproteobacteria</taxon>
        <taxon>Aeromonadales</taxon>
        <taxon>Succinivibrionaceae</taxon>
        <taxon>Succinatimonas</taxon>
    </lineage>
</organism>
<evidence type="ECO:0008006" key="3">
    <source>
        <dbReference type="Google" id="ProtNLM"/>
    </source>
</evidence>
<reference evidence="1 2" key="1">
    <citation type="submission" date="2011-01" db="EMBL/GenBank/DDBJ databases">
        <authorList>
            <person name="Weinstock G."/>
            <person name="Sodergren E."/>
            <person name="Clifton S."/>
            <person name="Fulton L."/>
            <person name="Fulton B."/>
            <person name="Courtney L."/>
            <person name="Fronick C."/>
            <person name="Harrison M."/>
            <person name="Strong C."/>
            <person name="Farmer C."/>
            <person name="Delahaunty K."/>
            <person name="Markovic C."/>
            <person name="Hall O."/>
            <person name="Minx P."/>
            <person name="Tomlinson C."/>
            <person name="Mitreva M."/>
            <person name="Hou S."/>
            <person name="Chen J."/>
            <person name="Wollam A."/>
            <person name="Pepin K.H."/>
            <person name="Johnson M."/>
            <person name="Bhonagiri V."/>
            <person name="Zhang X."/>
            <person name="Suruliraj S."/>
            <person name="Warren W."/>
            <person name="Chinwalla A."/>
            <person name="Mardis E.R."/>
            <person name="Wilson R.K."/>
        </authorList>
    </citation>
    <scope>NUCLEOTIDE SEQUENCE [LARGE SCALE GENOMIC DNA]</scope>
    <source>
        <strain evidence="2">DSM 22608 / JCM 16073 / KCTC 15190 / YIT 12066</strain>
    </source>
</reference>